<dbReference type="InterPro" id="IPR048248">
    <property type="entry name" value="PUA_eIF2d-like"/>
</dbReference>
<dbReference type="Gene3D" id="2.130.10.10">
    <property type="entry name" value="YVTN repeat-like/Quinoprotein amine dehydrogenase"/>
    <property type="match status" value="1"/>
</dbReference>
<dbReference type="SMART" id="SM01174">
    <property type="entry name" value="DUF4205"/>
    <property type="match status" value="1"/>
</dbReference>
<sequence length="2627" mass="286584">MNLDLVQCNSPDTAAAIEAAANRNKNSPSRSGAGAGAASAAEDEEKQIYKKRLASALLGKEDDSNHKILKFTKAKPAVAPPDSFKSTLKARFSHNKVSVVPAAAAKKLNRHVPSAPIKVLDAPELMNDYYLNLLSWGANNVLAVALGQCVYLWNAVSGEINELMALDGDEYVSSVQWSDAAGGSAHLAIGTSESVVQLWDVAASRQVRTMNGHSSRVGALAWNSYVLSSGSRDSTIIHHDVRARQHQLSTLTSHEQEVCGLQWSPDGTMLASGGNDNALCLWKAGSIGSSRSMQAPTHRLEQHTAAVKAIAWCPWERNLLATGGGTADRTIKFWNTTNGAMLNSVDTGSQVCSLLWSTTEKELLSSHGYSQNELCLWKYPSMTKVKELTGHTSRVLHLAASPDGETVVSGAADETLRFWKVFGPNRKARKAGSIRNLQGGVKCDRPNSCEAHPRGSGDCCHSRSCWSPLSTNSLEEKMPKNAIDSENAAVDVTRQAELVVMDCLKTWNCPRALDAFMEKISGPRASAIASERFSIDMEMKKKSTNGSGSLLEYMICTASDVIDSGSRRRSSSEVVKDSETDVGIEWTKEEISALKKAIKKTSGVEDKNARWKEIAGLVGNCKTKKHCYLEYKELKQEQTNAAAKKASPRRKRSNNKDNSDQANPNASKSDTKTTQKDTHTEPDNEKSDADDTSSKADSVVLEAPEESGKAFEVFRRAVVPETKQVSFSSDALEVEDCEDMGMLLDLPAKGIEVNQTKRTSSSIGASVTASSTRVPTVSDVTSVQQLLFGANKKMFSSHWEEQVSLTQRSWQTTTLALTTSHELVAHHLVCCCDDISGFCVFHGARSPIRIDSAPGWPVWYFGSSARICAAFSSTARSSRLEERKHIISPGVSHQERALVQALTHILWQAAQASRGDNFSPVECVIAVKDTNAVSQRKFMTGLKLHVASCEDHARQILTAHLAQFMEPTGSGLVQFVVSALLTKGVEVIRSEMDQLAGESGGQLIGAHDYCTQEIVNLLLCGYARSNVFNGDQVLEGSSASDPDAIVLHGISSQSEIGFLSLFEAYQNLVVGSHLKQPRVNIWVVCSESHYSVLFAADPRNLEDPSLETQRRLDLLYYDGLANQDEEIRLTVESSDTIEQSTPASHDDLIPPLNLVVRTKWPHATVDWNVAHGCAHAAGAAAAGGHDAGLRHHLRALRVAHGLHAAPPLRCAAGRLESGSEGAAAGLPAAAVAAHGRVAPVHDLLHAGAGARTGLRRLRTRQDRGVLQRAAIRVRAAGAVSARASSDDESAGSSIIALAAASDVQYSDRAVYAGYADRTLCHDGDGGATAARARLGPTVADEAFTVCLAAVFWGSLVPVVIWRVLKADTAHWRGLGRRAVHLQSLFRQKYHYLHERVSSRGLHVLIEMHRKQIIDFAYLALQRKIGQGASAVVFRGTLHSRIPVAVKVYTPRVLTEDVVAEFSHEAALCGALHHPNVVRFYGMCVCPPTVCLISELCQASLEDVTRASARLRQLHRQRQGEDIEQGKIPEDRLQQRQQMLIDLNYMIDATRAVVYMHSFTPAFLHRDLKPSNFLVDDYGTCKLTDFGESRSVPTGDKLKSVTEDCSTTAATTATVLFGESYLGVQTPTTATQFVPPPVSLRPSMRDRGRSAMTVRGTADYMAPELIEGKAGTAVYGEAADIYSLAITLWDIAHPLGSKYPEATRSHLQVFDSVLNGERPPLGPSLHPELRRLLTEAWHQQPERRPSATYILTALETLQQEISAQAALGLATAFERSETPSNVNGQVLMQRMLELDFVDSASEAYRVGNSLMSAGFLHHAEHHKSFRKSSELFYFDSDVLDLYAPATPNSAFPSPSSTMSANFADERMPLTLSGHQRHCSNRNRRRATDSPIATRCFSPPAEKKRSSTTACHRASTDVAACSCRKLGRGFENQEREQKRRFRRNKKWFAIMEENVSTGKLRHKSHPSLAETDEFEEYATSGNWEDMESGLTVGVNGSDARSLDEDLELDDTESSANVNFESGWGSARSSVKPTHRSQLAESTMFAKPVKTSGNVLLKNKDAKKLRRDVADCFKGSCDGPDGPNLKELFASKAAVKKISFQAPSRVVVYAAEETKEPLIFDVSGKGDLCFSVYALWRAPSLLPPLVVHAPVSEFVLRGADVMLPGVVFTSAEQLQTLRKGELRAVYARSNPCAIGVGEMLVDAAEVERSGKKGRALKLWHVVGDSLWQMGPQTLPNEGFLGDRVVPVGGSQEDDEDDAEDDAGVSLDGVTLEEEKDKNGDEENKDAVESKEEEEVTKEQMDSYYVAALLQALRTSRIREKELPILASSFHANVLLPCRRAGVSLNIKHSSFKKLSVFLKGMAAHGLLAVADNDGVQSITAIARRHPYEAQQEELAAANKAAGLPAFVPGQYAPEVEESIGLSPVLKTLLPAIIPGAATGQPLQKYWSVVDIRDLVNQYVESQGLVDAGNKKFVRLNGPLTDALYGKKAPVGGYPERLARPEVLTLLLSKCTRYHRIKLFPTHAAKFHGGNLRPIAIHAEKLKRRNNTTVTCIAFYQQFGIDGAAFAKEAQKKWGCSAAVQASEDKSKGEEIQIHGQMVNEVLEYLVTKYRINAKYCNVTYGKDVKVKKKK</sequence>
<feature type="compositionally biased region" description="Acidic residues" evidence="13">
    <location>
        <begin position="2248"/>
        <end position="2259"/>
    </location>
</feature>
<dbReference type="InterPro" id="IPR015947">
    <property type="entry name" value="PUA-like_sf"/>
</dbReference>
<dbReference type="GO" id="GO:0003743">
    <property type="term" value="F:translation initiation factor activity"/>
    <property type="evidence" value="ECO:0007669"/>
    <property type="project" value="InterPro"/>
</dbReference>
<evidence type="ECO:0000259" key="14">
    <source>
        <dbReference type="PROSITE" id="PS50011"/>
    </source>
</evidence>
<comment type="similarity">
    <text evidence="1">Belongs to the WD repeat CDC20/Fizzy family.</text>
</comment>
<dbReference type="InterPro" id="IPR001245">
    <property type="entry name" value="Ser-Thr/Tyr_kinase_cat_dom"/>
</dbReference>
<dbReference type="SUPFAM" id="SSF56112">
    <property type="entry name" value="Protein kinase-like (PK-like)"/>
    <property type="match status" value="1"/>
</dbReference>
<dbReference type="PROSITE" id="PS50294">
    <property type="entry name" value="WD_REPEATS_REGION"/>
    <property type="match status" value="2"/>
</dbReference>
<keyword evidence="10" id="KW-0131">Cell cycle</keyword>
<evidence type="ECO:0000256" key="7">
    <source>
        <dbReference type="ARBA" id="ARBA00022741"/>
    </source>
</evidence>
<dbReference type="PROSITE" id="PS50082">
    <property type="entry name" value="WD_REPEATS_2"/>
    <property type="match status" value="2"/>
</dbReference>
<dbReference type="InterPro" id="IPR041366">
    <property type="entry name" value="Pre-PUA"/>
</dbReference>
<keyword evidence="3" id="KW-0418">Kinase</keyword>
<evidence type="ECO:0000256" key="1">
    <source>
        <dbReference type="ARBA" id="ARBA00006445"/>
    </source>
</evidence>
<dbReference type="InterPro" id="IPR033010">
    <property type="entry name" value="Cdc20/Fizzy"/>
</dbReference>
<feature type="compositionally biased region" description="Basic and acidic residues" evidence="13">
    <location>
        <begin position="2269"/>
        <end position="2286"/>
    </location>
</feature>
<dbReference type="InterPro" id="IPR011047">
    <property type="entry name" value="Quinoprotein_ADH-like_sf"/>
</dbReference>
<dbReference type="SUPFAM" id="SSF55159">
    <property type="entry name" value="eIF1-like"/>
    <property type="match status" value="1"/>
</dbReference>
<feature type="binding site" evidence="12">
    <location>
        <position position="1446"/>
    </location>
    <ligand>
        <name>ATP</name>
        <dbReference type="ChEBI" id="CHEBI:30616"/>
    </ligand>
</feature>
<keyword evidence="5" id="KW-0132">Cell division</keyword>
<dbReference type="CDD" id="cd00167">
    <property type="entry name" value="SANT"/>
    <property type="match status" value="1"/>
</dbReference>
<dbReference type="InterPro" id="IPR000719">
    <property type="entry name" value="Prot_kinase_dom"/>
</dbReference>
<dbReference type="InterPro" id="IPR025257">
    <property type="entry name" value="MINDY-3/4_CD"/>
</dbReference>
<dbReference type="PROSITE" id="PS50011">
    <property type="entry name" value="PROTEIN_KINASE_DOM"/>
    <property type="match status" value="1"/>
</dbReference>
<feature type="domain" description="SUI1" evidence="16">
    <location>
        <begin position="2533"/>
        <end position="2606"/>
    </location>
</feature>
<dbReference type="Proteomes" id="UP001165121">
    <property type="component" value="Unassembled WGS sequence"/>
</dbReference>
<keyword evidence="3" id="KW-0808">Transferase</keyword>
<evidence type="ECO:0000256" key="6">
    <source>
        <dbReference type="ARBA" id="ARBA00022737"/>
    </source>
</evidence>
<protein>
    <submittedName>
        <fullName evidence="17">Unnamed protein product</fullName>
    </submittedName>
</protein>
<dbReference type="GO" id="GO:0003723">
    <property type="term" value="F:RNA binding"/>
    <property type="evidence" value="ECO:0007669"/>
    <property type="project" value="InterPro"/>
</dbReference>
<dbReference type="Pfam" id="PF01253">
    <property type="entry name" value="SUI1"/>
    <property type="match status" value="1"/>
</dbReference>
<feature type="domain" description="Myb-like" evidence="15">
    <location>
        <begin position="586"/>
        <end position="635"/>
    </location>
</feature>
<dbReference type="Pfam" id="PF26292">
    <property type="entry name" value="PUA_elF2D"/>
    <property type="match status" value="1"/>
</dbReference>
<dbReference type="InterPro" id="IPR011009">
    <property type="entry name" value="Kinase-like_dom_sf"/>
</dbReference>
<evidence type="ECO:0000256" key="8">
    <source>
        <dbReference type="ARBA" id="ARBA00022776"/>
    </source>
</evidence>
<dbReference type="SMART" id="SM00220">
    <property type="entry name" value="S_TKc"/>
    <property type="match status" value="1"/>
</dbReference>
<dbReference type="InterPro" id="IPR057429">
    <property type="entry name" value="WH_eIF2D"/>
</dbReference>
<dbReference type="Gene3D" id="3.30.780.10">
    <property type="entry name" value="SUI1-like domain"/>
    <property type="match status" value="1"/>
</dbReference>
<dbReference type="GO" id="GO:0031145">
    <property type="term" value="P:anaphase-promoting complex-dependent catabolic process"/>
    <property type="evidence" value="ECO:0007669"/>
    <property type="project" value="TreeGrafter"/>
</dbReference>
<dbReference type="PROSITE" id="PS50890">
    <property type="entry name" value="PUA"/>
    <property type="match status" value="1"/>
</dbReference>
<dbReference type="PANTHER" id="PTHR19918">
    <property type="entry name" value="CELL DIVISION CYCLE 20 CDC20 FIZZY -RELATED"/>
    <property type="match status" value="1"/>
</dbReference>
<keyword evidence="7 12" id="KW-0547">Nucleotide-binding</keyword>
<dbReference type="InterPro" id="IPR036877">
    <property type="entry name" value="SUI1_dom_sf"/>
</dbReference>
<dbReference type="GO" id="GO:1905786">
    <property type="term" value="P:positive regulation of anaphase-promoting complex-dependent catabolic process"/>
    <property type="evidence" value="ECO:0007669"/>
    <property type="project" value="TreeGrafter"/>
</dbReference>
<dbReference type="PROSITE" id="PS00107">
    <property type="entry name" value="PROTEIN_KINASE_ATP"/>
    <property type="match status" value="1"/>
</dbReference>
<keyword evidence="2" id="KW-0963">Cytoplasm</keyword>
<dbReference type="Pfam" id="PF07714">
    <property type="entry name" value="PK_Tyr_Ser-Thr"/>
    <property type="match status" value="1"/>
</dbReference>
<gene>
    <name evidence="17" type="ORF">Pfra01_000242000</name>
</gene>
<reference evidence="17" key="1">
    <citation type="submission" date="2023-04" db="EMBL/GenBank/DDBJ databases">
        <title>Phytophthora fragariaefolia NBRC 109709.</title>
        <authorList>
            <person name="Ichikawa N."/>
            <person name="Sato H."/>
            <person name="Tonouchi N."/>
        </authorList>
    </citation>
    <scope>NUCLEOTIDE SEQUENCE</scope>
    <source>
        <strain evidence="17">NBRC 109709</strain>
    </source>
</reference>
<dbReference type="Gene3D" id="1.10.10.60">
    <property type="entry name" value="Homeodomain-like"/>
    <property type="match status" value="1"/>
</dbReference>
<name>A0A9W6TW08_9STRA</name>
<dbReference type="PROSITE" id="PS00108">
    <property type="entry name" value="PROTEIN_KINASE_ST"/>
    <property type="match status" value="1"/>
</dbReference>
<feature type="region of interest" description="Disordered" evidence="13">
    <location>
        <begin position="2234"/>
        <end position="2292"/>
    </location>
</feature>
<dbReference type="CDD" id="cd00200">
    <property type="entry name" value="WD40"/>
    <property type="match status" value="1"/>
</dbReference>
<dbReference type="InterPro" id="IPR008271">
    <property type="entry name" value="Ser/Thr_kinase_AS"/>
</dbReference>
<evidence type="ECO:0000256" key="4">
    <source>
        <dbReference type="ARBA" id="ARBA00022574"/>
    </source>
</evidence>
<dbReference type="Pfam" id="PF24807">
    <property type="entry name" value="WD40_CDC20-Fz"/>
    <property type="match status" value="1"/>
</dbReference>
<dbReference type="GO" id="GO:0004674">
    <property type="term" value="F:protein serine/threonine kinase activity"/>
    <property type="evidence" value="ECO:0007669"/>
    <property type="project" value="UniProtKB-KW"/>
</dbReference>
<evidence type="ECO:0000256" key="11">
    <source>
        <dbReference type="PROSITE-ProRule" id="PRU00221"/>
    </source>
</evidence>
<keyword evidence="8" id="KW-0498">Mitosis</keyword>
<evidence type="ECO:0000256" key="5">
    <source>
        <dbReference type="ARBA" id="ARBA00022618"/>
    </source>
</evidence>
<dbReference type="SMART" id="SM00320">
    <property type="entry name" value="WD40"/>
    <property type="match status" value="6"/>
</dbReference>
<dbReference type="Pfam" id="PF00069">
    <property type="entry name" value="Pkinase"/>
    <property type="match status" value="1"/>
</dbReference>
<dbReference type="SUPFAM" id="SSF50998">
    <property type="entry name" value="Quinoprotein alcohol dehydrogenase-like"/>
    <property type="match status" value="1"/>
</dbReference>
<dbReference type="EMBL" id="BSXT01000194">
    <property type="protein sequence ID" value="GMF20390.1"/>
    <property type="molecule type" value="Genomic_DNA"/>
</dbReference>
<feature type="domain" description="Protein kinase" evidence="14">
    <location>
        <begin position="1418"/>
        <end position="1756"/>
    </location>
</feature>
<proteinExistence type="inferred from homology"/>
<dbReference type="GO" id="GO:0010997">
    <property type="term" value="F:anaphase-promoting complex binding"/>
    <property type="evidence" value="ECO:0007669"/>
    <property type="project" value="InterPro"/>
</dbReference>
<dbReference type="Pfam" id="PF25304">
    <property type="entry name" value="WHD_eIF2D"/>
    <property type="match status" value="1"/>
</dbReference>
<keyword evidence="9 12" id="KW-0067">ATP-binding</keyword>
<comment type="caution">
    <text evidence="17">The sequence shown here is derived from an EMBL/GenBank/DDBJ whole genome shotgun (WGS) entry which is preliminary data.</text>
</comment>
<feature type="region of interest" description="Disordered" evidence="13">
    <location>
        <begin position="638"/>
        <end position="703"/>
    </location>
</feature>
<dbReference type="GO" id="GO:0051301">
    <property type="term" value="P:cell division"/>
    <property type="evidence" value="ECO:0007669"/>
    <property type="project" value="UniProtKB-KW"/>
</dbReference>
<dbReference type="InterPro" id="IPR004521">
    <property type="entry name" value="Uncharacterised_CHP00451"/>
</dbReference>
<dbReference type="SUPFAM" id="SSF47592">
    <property type="entry name" value="SWIB/MDM2 domain"/>
    <property type="match status" value="1"/>
</dbReference>
<dbReference type="Pfam" id="PF13898">
    <property type="entry name" value="MINDY-3_4_CD"/>
    <property type="match status" value="1"/>
</dbReference>
<dbReference type="Pfam" id="PF17832">
    <property type="entry name" value="Pre-PUA"/>
    <property type="match status" value="1"/>
</dbReference>
<dbReference type="PANTHER" id="PTHR19918:SF8">
    <property type="entry name" value="FI02843P"/>
    <property type="match status" value="1"/>
</dbReference>
<keyword evidence="4 11" id="KW-0853">WD repeat</keyword>
<organism evidence="17 18">
    <name type="scientific">Phytophthora fragariaefolia</name>
    <dbReference type="NCBI Taxonomy" id="1490495"/>
    <lineage>
        <taxon>Eukaryota</taxon>
        <taxon>Sar</taxon>
        <taxon>Stramenopiles</taxon>
        <taxon>Oomycota</taxon>
        <taxon>Peronosporomycetes</taxon>
        <taxon>Peronosporales</taxon>
        <taxon>Peronosporaceae</taxon>
        <taxon>Phytophthora</taxon>
    </lineage>
</organism>
<dbReference type="InterPro" id="IPR017441">
    <property type="entry name" value="Protein_kinase_ATP_BS"/>
</dbReference>
<keyword evidence="6" id="KW-0677">Repeat</keyword>
<evidence type="ECO:0000256" key="3">
    <source>
        <dbReference type="ARBA" id="ARBA00022527"/>
    </source>
</evidence>
<dbReference type="InterPro" id="IPR056150">
    <property type="entry name" value="WD40_CDC20-Fz"/>
</dbReference>
<feature type="compositionally biased region" description="Basic and acidic residues" evidence="13">
    <location>
        <begin position="669"/>
        <end position="694"/>
    </location>
</feature>
<dbReference type="CDD" id="cd21156">
    <property type="entry name" value="PUA_eIF2d-like"/>
    <property type="match status" value="1"/>
</dbReference>
<feature type="repeat" description="WD" evidence="11">
    <location>
        <begin position="251"/>
        <end position="283"/>
    </location>
</feature>
<evidence type="ECO:0000313" key="17">
    <source>
        <dbReference type="EMBL" id="GMF20390.1"/>
    </source>
</evidence>
<dbReference type="SUPFAM" id="SSF88697">
    <property type="entry name" value="PUA domain-like"/>
    <property type="match status" value="1"/>
</dbReference>
<dbReference type="InterPro" id="IPR036885">
    <property type="entry name" value="SWIB_MDM2_dom_sf"/>
</dbReference>
<dbReference type="GO" id="GO:0005524">
    <property type="term" value="F:ATP binding"/>
    <property type="evidence" value="ECO:0007669"/>
    <property type="project" value="UniProtKB-UniRule"/>
</dbReference>
<dbReference type="InterPro" id="IPR001950">
    <property type="entry name" value="SUI1"/>
</dbReference>
<accession>A0A9W6TW08</accession>
<dbReference type="GO" id="GO:1990757">
    <property type="term" value="F:ubiquitin ligase activator activity"/>
    <property type="evidence" value="ECO:0007669"/>
    <property type="project" value="TreeGrafter"/>
</dbReference>
<evidence type="ECO:0000256" key="12">
    <source>
        <dbReference type="PROSITE-ProRule" id="PRU10141"/>
    </source>
</evidence>
<dbReference type="PROSITE" id="PS50090">
    <property type="entry name" value="MYB_LIKE"/>
    <property type="match status" value="1"/>
</dbReference>
<dbReference type="Gene3D" id="1.10.510.10">
    <property type="entry name" value="Transferase(Phosphotransferase) domain 1"/>
    <property type="match status" value="1"/>
</dbReference>
<dbReference type="PROSITE" id="PS50296">
    <property type="entry name" value="SUI1"/>
    <property type="match status" value="1"/>
</dbReference>
<feature type="repeat" description="WD" evidence="11">
    <location>
        <begin position="388"/>
        <end position="421"/>
    </location>
</feature>
<evidence type="ECO:0000256" key="10">
    <source>
        <dbReference type="ARBA" id="ARBA00023306"/>
    </source>
</evidence>
<feature type="region of interest" description="Disordered" evidence="13">
    <location>
        <begin position="20"/>
        <end position="44"/>
    </location>
</feature>
<dbReference type="GO" id="GO:0005680">
    <property type="term" value="C:anaphase-promoting complex"/>
    <property type="evidence" value="ECO:0007669"/>
    <property type="project" value="TreeGrafter"/>
</dbReference>
<evidence type="ECO:0000313" key="18">
    <source>
        <dbReference type="Proteomes" id="UP001165121"/>
    </source>
</evidence>
<keyword evidence="18" id="KW-1185">Reference proteome</keyword>
<dbReference type="Gene3D" id="3.30.200.20">
    <property type="entry name" value="Phosphorylase Kinase, domain 1"/>
    <property type="match status" value="1"/>
</dbReference>
<evidence type="ECO:0000256" key="2">
    <source>
        <dbReference type="ARBA" id="ARBA00022490"/>
    </source>
</evidence>
<dbReference type="InterPro" id="IPR001680">
    <property type="entry name" value="WD40_rpt"/>
</dbReference>
<dbReference type="FunFam" id="3.30.780.10:FF:000012">
    <property type="entry name" value="Translation initiation factor SUI1, putative"/>
    <property type="match status" value="1"/>
</dbReference>
<dbReference type="OrthoDB" id="635774at2759"/>
<evidence type="ECO:0000256" key="13">
    <source>
        <dbReference type="SAM" id="MobiDB-lite"/>
    </source>
</evidence>
<dbReference type="NCBIfam" id="TIGR00451">
    <property type="entry name" value="unchar_dom_2"/>
    <property type="match status" value="1"/>
</dbReference>
<evidence type="ECO:0000259" key="15">
    <source>
        <dbReference type="PROSITE" id="PS50090"/>
    </source>
</evidence>
<dbReference type="InterPro" id="IPR001005">
    <property type="entry name" value="SANT/Myb"/>
</dbReference>
<evidence type="ECO:0000259" key="16">
    <source>
        <dbReference type="PROSITE" id="PS50296"/>
    </source>
</evidence>
<dbReference type="InterPro" id="IPR015943">
    <property type="entry name" value="WD40/YVTN_repeat-like_dom_sf"/>
</dbReference>
<evidence type="ECO:0000256" key="9">
    <source>
        <dbReference type="ARBA" id="ARBA00022840"/>
    </source>
</evidence>
<keyword evidence="3" id="KW-0723">Serine/threonine-protein kinase</keyword>
<dbReference type="Gene3D" id="3.10.400.20">
    <property type="match status" value="1"/>
</dbReference>